<organism evidence="8 9">
    <name type="scientific">Teichococcus vastitatis</name>
    <dbReference type="NCBI Taxonomy" id="2307076"/>
    <lineage>
        <taxon>Bacteria</taxon>
        <taxon>Pseudomonadati</taxon>
        <taxon>Pseudomonadota</taxon>
        <taxon>Alphaproteobacteria</taxon>
        <taxon>Acetobacterales</taxon>
        <taxon>Roseomonadaceae</taxon>
        <taxon>Roseomonas</taxon>
    </lineage>
</organism>
<proteinExistence type="inferred from homology"/>
<evidence type="ECO:0000313" key="9">
    <source>
        <dbReference type="Proteomes" id="UP001201985"/>
    </source>
</evidence>
<feature type="transmembrane region" description="Helical" evidence="7">
    <location>
        <begin position="263"/>
        <end position="285"/>
    </location>
</feature>
<dbReference type="RefSeq" id="WP_120008148.1">
    <property type="nucleotide sequence ID" value="NZ_JALBUU010000004.1"/>
</dbReference>
<keyword evidence="5 7" id="KW-1133">Transmembrane helix</keyword>
<dbReference type="PANTHER" id="PTHR30106:SF2">
    <property type="entry name" value="UPF0324 INNER MEMBRANE PROTEIN YEIH"/>
    <property type="match status" value="1"/>
</dbReference>
<evidence type="ECO:0000256" key="3">
    <source>
        <dbReference type="ARBA" id="ARBA00022475"/>
    </source>
</evidence>
<feature type="transmembrane region" description="Helical" evidence="7">
    <location>
        <begin position="233"/>
        <end position="251"/>
    </location>
</feature>
<feature type="transmembrane region" description="Helical" evidence="7">
    <location>
        <begin position="21"/>
        <end position="41"/>
    </location>
</feature>
<accession>A0ABS9W0L8</accession>
<dbReference type="InterPro" id="IPR018383">
    <property type="entry name" value="UPF0324_pro"/>
</dbReference>
<feature type="transmembrane region" description="Helical" evidence="7">
    <location>
        <begin position="167"/>
        <end position="189"/>
    </location>
</feature>
<feature type="transmembrane region" description="Helical" evidence="7">
    <location>
        <begin position="84"/>
        <end position="103"/>
    </location>
</feature>
<dbReference type="Pfam" id="PF03601">
    <property type="entry name" value="Cons_hypoth698"/>
    <property type="match status" value="1"/>
</dbReference>
<comment type="similarity">
    <text evidence="2">Belongs to the UPF0324 family.</text>
</comment>
<dbReference type="Proteomes" id="UP001201985">
    <property type="component" value="Unassembled WGS sequence"/>
</dbReference>
<feature type="transmembrane region" description="Helical" evidence="7">
    <location>
        <begin position="291"/>
        <end position="314"/>
    </location>
</feature>
<gene>
    <name evidence="8" type="ORF">MON41_03565</name>
</gene>
<feature type="transmembrane region" description="Helical" evidence="7">
    <location>
        <begin position="201"/>
        <end position="221"/>
    </location>
</feature>
<feature type="transmembrane region" description="Helical" evidence="7">
    <location>
        <begin position="139"/>
        <end position="161"/>
    </location>
</feature>
<reference evidence="8 9" key="1">
    <citation type="submission" date="2022-03" db="EMBL/GenBank/DDBJ databases">
        <title>Complete genome analysis of Roseomonas KG 17.1 : a prolific producer of plant growth promoters.</title>
        <authorList>
            <person name="Saadouli I."/>
            <person name="Najjari A."/>
            <person name="Mosbah A."/>
            <person name="Ouzari H.I."/>
        </authorList>
    </citation>
    <scope>NUCLEOTIDE SEQUENCE [LARGE SCALE GENOMIC DNA]</scope>
    <source>
        <strain evidence="8 9">KG17-1</strain>
    </source>
</reference>
<evidence type="ECO:0000256" key="1">
    <source>
        <dbReference type="ARBA" id="ARBA00004651"/>
    </source>
</evidence>
<sequence>MPSPTTLASPRTTAVARVVTLLPGIALCGAVALFAGILAWVETALWGRAWLDALVLAILLGTALRTLRPLPAAAAPGIAFSAKMLLEVAVMLLGASLSVTALLAAGPGLIAGIAAVVALSIAAAYVIGRGFGLPRKMAVLVACGNSICGNSAIAAVAPVIGAQARDVAAAIAFTAVLGVGVVLALPLLVPLLGLDPLQYGVVAGLTVYAVPQVLAAAAPAGSLAVQMGTLVKLVRVLMLGPVVLGLSVLAARRDAAAGVGRPGIGKLVPWFILGFLAMAALRAFGLIPAALLPPIAGVAEALTLLAMAALGLGVDVRVVARAGVPVSATVVLSLLLLLVASLGLVELIGLH</sequence>
<evidence type="ECO:0000256" key="4">
    <source>
        <dbReference type="ARBA" id="ARBA00022692"/>
    </source>
</evidence>
<evidence type="ECO:0000256" key="2">
    <source>
        <dbReference type="ARBA" id="ARBA00007977"/>
    </source>
</evidence>
<evidence type="ECO:0000256" key="5">
    <source>
        <dbReference type="ARBA" id="ARBA00022989"/>
    </source>
</evidence>
<keyword evidence="4 7" id="KW-0812">Transmembrane</keyword>
<comment type="caution">
    <text evidence="8">The sequence shown here is derived from an EMBL/GenBank/DDBJ whole genome shotgun (WGS) entry which is preliminary data.</text>
</comment>
<evidence type="ECO:0000256" key="6">
    <source>
        <dbReference type="ARBA" id="ARBA00023136"/>
    </source>
</evidence>
<keyword evidence="3" id="KW-1003">Cell membrane</keyword>
<dbReference type="PANTHER" id="PTHR30106">
    <property type="entry name" value="INNER MEMBRANE PROTEIN YEIH-RELATED"/>
    <property type="match status" value="1"/>
</dbReference>
<protein>
    <submittedName>
        <fullName evidence="8">Sulfate exporter family transporter</fullName>
    </submittedName>
</protein>
<keyword evidence="9" id="KW-1185">Reference proteome</keyword>
<evidence type="ECO:0000256" key="7">
    <source>
        <dbReference type="SAM" id="Phobius"/>
    </source>
</evidence>
<feature type="transmembrane region" description="Helical" evidence="7">
    <location>
        <begin position="47"/>
        <end position="64"/>
    </location>
</feature>
<feature type="transmembrane region" description="Helical" evidence="7">
    <location>
        <begin position="109"/>
        <end position="127"/>
    </location>
</feature>
<dbReference type="EMBL" id="JALBUU010000004">
    <property type="protein sequence ID" value="MCI0752839.1"/>
    <property type="molecule type" value="Genomic_DNA"/>
</dbReference>
<feature type="transmembrane region" description="Helical" evidence="7">
    <location>
        <begin position="326"/>
        <end position="350"/>
    </location>
</feature>
<keyword evidence="6 7" id="KW-0472">Membrane</keyword>
<name>A0ABS9W0L8_9PROT</name>
<evidence type="ECO:0000313" key="8">
    <source>
        <dbReference type="EMBL" id="MCI0752839.1"/>
    </source>
</evidence>
<comment type="subcellular location">
    <subcellularLocation>
        <location evidence="1">Cell membrane</location>
        <topology evidence="1">Multi-pass membrane protein</topology>
    </subcellularLocation>
</comment>